<dbReference type="EMBL" id="NBNE01000763">
    <property type="protein sequence ID" value="OWZ17378.1"/>
    <property type="molecule type" value="Genomic_DNA"/>
</dbReference>
<accession>A0A225WJF2</accession>
<comment type="caution">
    <text evidence="1">The sequence shown here is derived from an EMBL/GenBank/DDBJ whole genome shotgun (WGS) entry which is preliminary data.</text>
</comment>
<evidence type="ECO:0000313" key="1">
    <source>
        <dbReference type="EMBL" id="OWZ17378.1"/>
    </source>
</evidence>
<reference evidence="2" key="1">
    <citation type="submission" date="2017-03" db="EMBL/GenBank/DDBJ databases">
        <title>Phytopthora megakarya and P. palmivora, two closely related causual agents of cacao black pod achieved similar genome size and gene model numbers by different mechanisms.</title>
        <authorList>
            <person name="Ali S."/>
            <person name="Shao J."/>
            <person name="Larry D.J."/>
            <person name="Kronmiller B."/>
            <person name="Shen D."/>
            <person name="Strem M.D."/>
            <person name="Melnick R.L."/>
            <person name="Guiltinan M.J."/>
            <person name="Tyler B.M."/>
            <person name="Meinhardt L.W."/>
            <person name="Bailey B.A."/>
        </authorList>
    </citation>
    <scope>NUCLEOTIDE SEQUENCE [LARGE SCALE GENOMIC DNA]</scope>
    <source>
        <strain evidence="2">zdho120</strain>
    </source>
</reference>
<evidence type="ECO:0008006" key="3">
    <source>
        <dbReference type="Google" id="ProtNLM"/>
    </source>
</evidence>
<protein>
    <recommendedName>
        <fullName evidence="3">SWIM-type domain-containing protein</fullName>
    </recommendedName>
</protein>
<organism evidence="1 2">
    <name type="scientific">Phytophthora megakarya</name>
    <dbReference type="NCBI Taxonomy" id="4795"/>
    <lineage>
        <taxon>Eukaryota</taxon>
        <taxon>Sar</taxon>
        <taxon>Stramenopiles</taxon>
        <taxon>Oomycota</taxon>
        <taxon>Peronosporomycetes</taxon>
        <taxon>Peronosporales</taxon>
        <taxon>Peronosporaceae</taxon>
        <taxon>Phytophthora</taxon>
    </lineage>
</organism>
<sequence>MIERLDKSRLVLINLCTTFSKTPSVSQRLKALYNSCERMKEIKAIPLPTSVDLPVEQVQIVHKPHNRYGDEESHDAVEYFFENATKPSKPYKSIHVLRMQWGDMPNVGWLVNAVTRTCSCRFNFKFGICVHVIKSTQILALPGPGMRDPIARFVSNQRCRGSNMIQRQRRRSLRQRNLPLLILAIRYTRPPSLCLGHSLRHPYLIFTIARLGHVCPTKSHLQSLLIIKH</sequence>
<proteinExistence type="predicted"/>
<name>A0A225WJF2_9STRA</name>
<dbReference type="Proteomes" id="UP000198211">
    <property type="component" value="Unassembled WGS sequence"/>
</dbReference>
<evidence type="ECO:0000313" key="2">
    <source>
        <dbReference type="Proteomes" id="UP000198211"/>
    </source>
</evidence>
<dbReference type="AlphaFoldDB" id="A0A225WJF2"/>
<dbReference type="OrthoDB" id="129068at2759"/>
<gene>
    <name evidence="1" type="ORF">PHMEG_0008686</name>
</gene>
<keyword evidence="2" id="KW-1185">Reference proteome</keyword>